<evidence type="ECO:0000256" key="5">
    <source>
        <dbReference type="SAM" id="Phobius"/>
    </source>
</evidence>
<keyword evidence="2 5" id="KW-0812">Transmembrane</keyword>
<keyword evidence="8" id="KW-1185">Reference proteome</keyword>
<keyword evidence="4 5" id="KW-0472">Membrane</keyword>
<dbReference type="PROSITE" id="PS50850">
    <property type="entry name" value="MFS"/>
    <property type="match status" value="1"/>
</dbReference>
<organism evidence="7 8">
    <name type="scientific">Saccharopolyspora oryzae</name>
    <dbReference type="NCBI Taxonomy" id="2997343"/>
    <lineage>
        <taxon>Bacteria</taxon>
        <taxon>Bacillati</taxon>
        <taxon>Actinomycetota</taxon>
        <taxon>Actinomycetes</taxon>
        <taxon>Pseudonocardiales</taxon>
        <taxon>Pseudonocardiaceae</taxon>
        <taxon>Saccharopolyspora</taxon>
    </lineage>
</organism>
<dbReference type="PANTHER" id="PTHR11662:SF450">
    <property type="entry name" value="BLR1003 PROTEIN"/>
    <property type="match status" value="1"/>
</dbReference>
<dbReference type="EMBL" id="JAQGLA010000009">
    <property type="protein sequence ID" value="MDA3625487.1"/>
    <property type="molecule type" value="Genomic_DNA"/>
</dbReference>
<dbReference type="RefSeq" id="WP_270948065.1">
    <property type="nucleotide sequence ID" value="NZ_JAQGLA010000009.1"/>
</dbReference>
<proteinExistence type="predicted"/>
<evidence type="ECO:0000259" key="6">
    <source>
        <dbReference type="PROSITE" id="PS50850"/>
    </source>
</evidence>
<name>A0ABT4UWP1_9PSEU</name>
<sequence length="428" mass="43321">MTTDLSPTPADDAPRAVPKWTPWAVTAAAAGAHVLVFVDKGLLGIVAKPIRAEFGMSATTYGMISSATYLLTMISCLLIGLSGRRISTRVVLLGCGLLCTIGQIPAALAAGAVMLVLSRVVVGTAEGPTVPLAHNAAYSWFPADRRGMPAAVITSGASFAKIALLPVISLLVVAFGWRIGFVAIGVIAVVWTTVWFFIGRPGPYAGSDHSAGGASSSDRSWMRGLRTPTMLACLFATFAQGALAAVVFTWLPSYFQNGLGYSATTAGVLFALPSVAGVGALVLIGGIGDRLMRAGASAKVGRGRVGGICLLLSGVVLAAIPAIDAPVVAVAAVTLGYGFSVAVNTVTFPVVSELFSASRRAGALAMITAASAAAGIVSPLVAGRLVDTAAAPGSGYTASFLVFGTLLAVGGLIFALAVDPSRDRAVRA</sequence>
<evidence type="ECO:0000256" key="4">
    <source>
        <dbReference type="ARBA" id="ARBA00023136"/>
    </source>
</evidence>
<protein>
    <submittedName>
        <fullName evidence="7">MFS transporter</fullName>
    </submittedName>
</protein>
<dbReference type="InterPro" id="IPR036259">
    <property type="entry name" value="MFS_trans_sf"/>
</dbReference>
<feature type="transmembrane region" description="Helical" evidence="5">
    <location>
        <begin position="305"/>
        <end position="323"/>
    </location>
</feature>
<keyword evidence="3 5" id="KW-1133">Transmembrane helix</keyword>
<gene>
    <name evidence="7" type="ORF">OU415_08565</name>
</gene>
<dbReference type="PANTHER" id="PTHR11662">
    <property type="entry name" value="SOLUTE CARRIER FAMILY 17"/>
    <property type="match status" value="1"/>
</dbReference>
<evidence type="ECO:0000256" key="1">
    <source>
        <dbReference type="ARBA" id="ARBA00004651"/>
    </source>
</evidence>
<feature type="transmembrane region" description="Helical" evidence="5">
    <location>
        <begin position="150"/>
        <end position="173"/>
    </location>
</feature>
<feature type="transmembrane region" description="Helical" evidence="5">
    <location>
        <begin position="59"/>
        <end position="84"/>
    </location>
</feature>
<dbReference type="InterPro" id="IPR011701">
    <property type="entry name" value="MFS"/>
</dbReference>
<feature type="transmembrane region" description="Helical" evidence="5">
    <location>
        <begin position="179"/>
        <end position="198"/>
    </location>
</feature>
<dbReference type="SUPFAM" id="SSF103473">
    <property type="entry name" value="MFS general substrate transporter"/>
    <property type="match status" value="1"/>
</dbReference>
<accession>A0ABT4UWP1</accession>
<evidence type="ECO:0000256" key="3">
    <source>
        <dbReference type="ARBA" id="ARBA00022989"/>
    </source>
</evidence>
<feature type="transmembrane region" description="Helical" evidence="5">
    <location>
        <begin position="229"/>
        <end position="251"/>
    </location>
</feature>
<evidence type="ECO:0000313" key="8">
    <source>
        <dbReference type="Proteomes" id="UP001210380"/>
    </source>
</evidence>
<comment type="subcellular location">
    <subcellularLocation>
        <location evidence="1">Cell membrane</location>
        <topology evidence="1">Multi-pass membrane protein</topology>
    </subcellularLocation>
</comment>
<dbReference type="Pfam" id="PF07690">
    <property type="entry name" value="MFS_1"/>
    <property type="match status" value="1"/>
</dbReference>
<reference evidence="7 8" key="1">
    <citation type="submission" date="2022-11" db="EMBL/GenBank/DDBJ databases">
        <title>Draft genome sequence of Saccharopolyspora sp. WRP15-2 isolated from rhizosphere soils of wild rice in Thailand.</title>
        <authorList>
            <person name="Duangmal K."/>
            <person name="Kammanee S."/>
            <person name="Muangham S."/>
        </authorList>
    </citation>
    <scope>NUCLEOTIDE SEQUENCE [LARGE SCALE GENOMIC DNA]</scope>
    <source>
        <strain evidence="7 8">WRP15-2</strain>
    </source>
</reference>
<feature type="transmembrane region" description="Helical" evidence="5">
    <location>
        <begin position="329"/>
        <end position="351"/>
    </location>
</feature>
<dbReference type="Gene3D" id="1.20.1250.20">
    <property type="entry name" value="MFS general substrate transporter like domains"/>
    <property type="match status" value="2"/>
</dbReference>
<feature type="transmembrane region" description="Helical" evidence="5">
    <location>
        <begin position="363"/>
        <end position="386"/>
    </location>
</feature>
<dbReference type="Proteomes" id="UP001210380">
    <property type="component" value="Unassembled WGS sequence"/>
</dbReference>
<dbReference type="InterPro" id="IPR050382">
    <property type="entry name" value="MFS_Na/Anion_cotransporter"/>
</dbReference>
<evidence type="ECO:0000313" key="7">
    <source>
        <dbReference type="EMBL" id="MDA3625487.1"/>
    </source>
</evidence>
<feature type="transmembrane region" description="Helical" evidence="5">
    <location>
        <begin position="398"/>
        <end position="418"/>
    </location>
</feature>
<dbReference type="InterPro" id="IPR020846">
    <property type="entry name" value="MFS_dom"/>
</dbReference>
<evidence type="ECO:0000256" key="2">
    <source>
        <dbReference type="ARBA" id="ARBA00022692"/>
    </source>
</evidence>
<feature type="transmembrane region" description="Helical" evidence="5">
    <location>
        <begin position="263"/>
        <end position="284"/>
    </location>
</feature>
<feature type="domain" description="Major facilitator superfamily (MFS) profile" evidence="6">
    <location>
        <begin position="25"/>
        <end position="422"/>
    </location>
</feature>
<comment type="caution">
    <text evidence="7">The sequence shown here is derived from an EMBL/GenBank/DDBJ whole genome shotgun (WGS) entry which is preliminary data.</text>
</comment>
<feature type="transmembrane region" description="Helical" evidence="5">
    <location>
        <begin position="90"/>
        <end position="117"/>
    </location>
</feature>